<keyword evidence="1" id="KW-0472">Membrane</keyword>
<dbReference type="GO" id="GO:0016787">
    <property type="term" value="F:hydrolase activity"/>
    <property type="evidence" value="ECO:0007669"/>
    <property type="project" value="UniProtKB-KW"/>
</dbReference>
<protein>
    <submittedName>
        <fullName evidence="3">Alpha/beta hydrolase</fullName>
    </submittedName>
</protein>
<evidence type="ECO:0000313" key="4">
    <source>
        <dbReference type="Proteomes" id="UP001203207"/>
    </source>
</evidence>
<feature type="transmembrane region" description="Helical" evidence="1">
    <location>
        <begin position="7"/>
        <end position="29"/>
    </location>
</feature>
<keyword evidence="3" id="KW-0378">Hydrolase</keyword>
<organism evidence="3 4">
    <name type="scientific">Natronocalculus amylovorans</name>
    <dbReference type="NCBI Taxonomy" id="2917812"/>
    <lineage>
        <taxon>Archaea</taxon>
        <taxon>Methanobacteriati</taxon>
        <taxon>Methanobacteriota</taxon>
        <taxon>Stenosarchaea group</taxon>
        <taxon>Halobacteria</taxon>
        <taxon>Halobacteriales</taxon>
        <taxon>Haloferacaceae</taxon>
        <taxon>Natronocalculus</taxon>
    </lineage>
</organism>
<dbReference type="Pfam" id="PF12695">
    <property type="entry name" value="Abhydrolase_5"/>
    <property type="match status" value="1"/>
</dbReference>
<feature type="domain" description="Alpha/beta hydrolase fold-5" evidence="2">
    <location>
        <begin position="70"/>
        <end position="229"/>
    </location>
</feature>
<keyword evidence="1" id="KW-0812">Transmembrane</keyword>
<dbReference type="Gene3D" id="3.40.50.1820">
    <property type="entry name" value="alpha/beta hydrolase"/>
    <property type="match status" value="1"/>
</dbReference>
<evidence type="ECO:0000313" key="3">
    <source>
        <dbReference type="EMBL" id="MCL9817541.1"/>
    </source>
</evidence>
<evidence type="ECO:0000259" key="2">
    <source>
        <dbReference type="Pfam" id="PF12695"/>
    </source>
</evidence>
<keyword evidence="1" id="KW-1133">Transmembrane helix</keyword>
<dbReference type="Proteomes" id="UP001203207">
    <property type="component" value="Unassembled WGS sequence"/>
</dbReference>
<dbReference type="InterPro" id="IPR029059">
    <property type="entry name" value="AB_hydrolase_5"/>
</dbReference>
<comment type="caution">
    <text evidence="3">The sequence shown here is derived from an EMBL/GenBank/DDBJ whole genome shotgun (WGS) entry which is preliminary data.</text>
</comment>
<dbReference type="InterPro" id="IPR029058">
    <property type="entry name" value="AB_hydrolase_fold"/>
</dbReference>
<dbReference type="AlphaFoldDB" id="A0AAE3K8Z1"/>
<gene>
    <name evidence="3" type="ORF">AArcSt2_11350</name>
</gene>
<dbReference type="EMBL" id="JAKRVX010000004">
    <property type="protein sequence ID" value="MCL9817541.1"/>
    <property type="molecule type" value="Genomic_DNA"/>
</dbReference>
<proteinExistence type="predicted"/>
<reference evidence="3" key="2">
    <citation type="submission" date="2022-02" db="EMBL/GenBank/DDBJ databases">
        <authorList>
            <person name="Elcheninov A.G."/>
            <person name="Sorokin D.Y."/>
            <person name="Kublanov I.V."/>
        </authorList>
    </citation>
    <scope>NUCLEOTIDE SEQUENCE</scope>
    <source>
        <strain evidence="3">AArc-St2</strain>
    </source>
</reference>
<sequence length="246" mass="26731">MSSKERIAVWIVVLVVATIAGAIIALDYYSYEATDTDMTAIETEQGVSIDRYGQGYTIASDQPTTDTIGLVYYPGALVDPAAYLQTLAPIAGEEDVHIIIPKMPLDLAITDVNRADRIQSDYLMIDTWVVGGHSLGGAAACRYVESSETDGLLLHGSYCDVDISEQPISVLSILGTEDKIINQEAEQTGRTLLPPDATIVEIEGMTHAQFGSYGEQRGDGTATITDETARDRLTETTHQWLAEQFH</sequence>
<evidence type="ECO:0000256" key="1">
    <source>
        <dbReference type="SAM" id="Phobius"/>
    </source>
</evidence>
<dbReference type="RefSeq" id="WP_250584749.1">
    <property type="nucleotide sequence ID" value="NZ_JAKRVX010000004.1"/>
</dbReference>
<keyword evidence="4" id="KW-1185">Reference proteome</keyword>
<dbReference type="SUPFAM" id="SSF53474">
    <property type="entry name" value="alpha/beta-Hydrolases"/>
    <property type="match status" value="1"/>
</dbReference>
<reference evidence="3" key="1">
    <citation type="journal article" date="2022" name="Syst. Appl. Microbiol.">
        <title>Natronocalculus amylovorans gen. nov., sp. nov., and Natranaeroarchaeum aerophilus sp. nov., dominant culturable amylolytic natronoarchaea from hypersaline soda lakes in southwestern Siberia.</title>
        <authorList>
            <person name="Sorokin D.Y."/>
            <person name="Elcheninov A.G."/>
            <person name="Khizhniak T.V."/>
            <person name="Koenen M."/>
            <person name="Bale N.J."/>
            <person name="Damste J.S.S."/>
            <person name="Kublanov I.V."/>
        </authorList>
    </citation>
    <scope>NUCLEOTIDE SEQUENCE</scope>
    <source>
        <strain evidence="3">AArc-St2</strain>
    </source>
</reference>
<name>A0AAE3K8Z1_9EURY</name>
<accession>A0AAE3K8Z1</accession>